<dbReference type="NCBIfam" id="TIGR00836">
    <property type="entry name" value="amt"/>
    <property type="match status" value="1"/>
</dbReference>
<name>A0AA46TFP7_9ACTN</name>
<feature type="transmembrane region" description="Helical" evidence="9">
    <location>
        <begin position="353"/>
        <end position="379"/>
    </location>
</feature>
<evidence type="ECO:0000256" key="8">
    <source>
        <dbReference type="ARBA" id="ARBA00050025"/>
    </source>
</evidence>
<evidence type="ECO:0000256" key="3">
    <source>
        <dbReference type="ARBA" id="ARBA00022448"/>
    </source>
</evidence>
<comment type="similarity">
    <text evidence="2 9">Belongs to the ammonia transporter channel (TC 1.A.11.2) family.</text>
</comment>
<gene>
    <name evidence="12" type="ORF">L0C25_17895</name>
</gene>
<evidence type="ECO:0000256" key="5">
    <source>
        <dbReference type="ARBA" id="ARBA00022989"/>
    </source>
</evidence>
<keyword evidence="5 9" id="KW-1133">Transmembrane helix</keyword>
<keyword evidence="13" id="KW-1185">Reference proteome</keyword>
<feature type="transmembrane region" description="Helical" evidence="9">
    <location>
        <begin position="89"/>
        <end position="111"/>
    </location>
</feature>
<evidence type="ECO:0000256" key="1">
    <source>
        <dbReference type="ARBA" id="ARBA00004141"/>
    </source>
</evidence>
<dbReference type="PANTHER" id="PTHR43029">
    <property type="entry name" value="AMMONIUM TRANSPORTER MEP2"/>
    <property type="match status" value="1"/>
</dbReference>
<feature type="domain" description="Ammonium transporter AmtB-like" evidence="11">
    <location>
        <begin position="7"/>
        <end position="406"/>
    </location>
</feature>
<feature type="region of interest" description="Disordered" evidence="10">
    <location>
        <begin position="411"/>
        <end position="434"/>
    </location>
</feature>
<feature type="transmembrane region" description="Helical" evidence="9">
    <location>
        <begin position="267"/>
        <end position="284"/>
    </location>
</feature>
<accession>A0AA46TFP7</accession>
<evidence type="ECO:0000313" key="12">
    <source>
        <dbReference type="EMBL" id="UYM04390.1"/>
    </source>
</evidence>
<dbReference type="EMBL" id="CP094970">
    <property type="protein sequence ID" value="UYM04390.1"/>
    <property type="molecule type" value="Genomic_DNA"/>
</dbReference>
<dbReference type="AlphaFoldDB" id="A0AA46TFP7"/>
<evidence type="ECO:0000256" key="7">
    <source>
        <dbReference type="ARBA" id="ARBA00023177"/>
    </source>
</evidence>
<dbReference type="Pfam" id="PF00909">
    <property type="entry name" value="Ammonium_transp"/>
    <property type="match status" value="1"/>
</dbReference>
<protein>
    <recommendedName>
        <fullName evidence="8 9">Ammonium transporter</fullName>
    </recommendedName>
</protein>
<dbReference type="Gene3D" id="1.10.3430.10">
    <property type="entry name" value="Ammonium transporter AmtB like domains"/>
    <property type="match status" value="1"/>
</dbReference>
<keyword evidence="4 9" id="KW-0812">Transmembrane</keyword>
<feature type="transmembrane region" description="Helical" evidence="9">
    <location>
        <begin position="194"/>
        <end position="216"/>
    </location>
</feature>
<proteinExistence type="inferred from homology"/>
<evidence type="ECO:0000259" key="11">
    <source>
        <dbReference type="Pfam" id="PF00909"/>
    </source>
</evidence>
<evidence type="ECO:0000256" key="9">
    <source>
        <dbReference type="RuleBase" id="RU362002"/>
    </source>
</evidence>
<dbReference type="InterPro" id="IPR024041">
    <property type="entry name" value="NH4_transpt_AmtB-like_dom"/>
</dbReference>
<feature type="transmembrane region" description="Helical" evidence="9">
    <location>
        <begin position="39"/>
        <end position="59"/>
    </location>
</feature>
<sequence>MDTGHAAWVLTSAALVLLMTPGLALFYGGMTRAKSVLNMMMMSFGVLAVVPVVYVLWGWSMSYGSEDVGGLFANPFELFGLEGVADGDYISIAFQVTFAIITTALISGAIADRARFSTWLVFAAVWVTLAYFPLAHMVWGGGLLSADGPFADIAAPIDYAGGTVVHINAGVAGLVLALLIGVRRGFGKEPMRPHNLPLTMLGAGLLWFGWFGFNVGSFVPSATGNAFAANFVGETGLVWVNTTVATSAAMLGWLLLEKLRDGKATSLGAASGIVAGLVAITPACGSLSPVGSIALGLVAGVLCAFAVGLKYRFGYDDSLDVVGVHLVGGLVGTIGIGFLALDGGLLYGDGGRQLAVQAIIALVAVGFSAVVTLVVGGALKLTLGWRIDPDDEAEGIDVSEHGESAYDFVSASGSRSVSGPSAKVTQRASEGAIV</sequence>
<keyword evidence="7 9" id="KW-0924">Ammonia transport</keyword>
<dbReference type="Proteomes" id="UP001164390">
    <property type="component" value="Chromosome"/>
</dbReference>
<feature type="transmembrane region" description="Helical" evidence="9">
    <location>
        <begin position="321"/>
        <end position="341"/>
    </location>
</feature>
<feature type="transmembrane region" description="Helical" evidence="9">
    <location>
        <begin position="118"/>
        <end position="139"/>
    </location>
</feature>
<feature type="transmembrane region" description="Helical" evidence="9">
    <location>
        <begin position="6"/>
        <end position="27"/>
    </location>
</feature>
<organism evidence="12 13">
    <name type="scientific">Solicola gregarius</name>
    <dbReference type="NCBI Taxonomy" id="2908642"/>
    <lineage>
        <taxon>Bacteria</taxon>
        <taxon>Bacillati</taxon>
        <taxon>Actinomycetota</taxon>
        <taxon>Actinomycetes</taxon>
        <taxon>Propionibacteriales</taxon>
        <taxon>Nocardioidaceae</taxon>
        <taxon>Solicola</taxon>
    </lineage>
</organism>
<evidence type="ECO:0000256" key="6">
    <source>
        <dbReference type="ARBA" id="ARBA00023136"/>
    </source>
</evidence>
<feature type="transmembrane region" description="Helical" evidence="9">
    <location>
        <begin position="236"/>
        <end position="255"/>
    </location>
</feature>
<feature type="transmembrane region" description="Helical" evidence="9">
    <location>
        <begin position="159"/>
        <end position="182"/>
    </location>
</feature>
<comment type="subcellular location">
    <subcellularLocation>
        <location evidence="9">Cell membrane</location>
        <topology evidence="9">Multi-pass membrane protein</topology>
    </subcellularLocation>
    <subcellularLocation>
        <location evidence="1">Membrane</location>
        <topology evidence="1">Multi-pass membrane protein</topology>
    </subcellularLocation>
</comment>
<evidence type="ECO:0000256" key="2">
    <source>
        <dbReference type="ARBA" id="ARBA00005887"/>
    </source>
</evidence>
<dbReference type="SUPFAM" id="SSF111352">
    <property type="entry name" value="Ammonium transporter"/>
    <property type="match status" value="1"/>
</dbReference>
<evidence type="ECO:0000313" key="13">
    <source>
        <dbReference type="Proteomes" id="UP001164390"/>
    </source>
</evidence>
<reference evidence="12" key="1">
    <citation type="submission" date="2022-01" db="EMBL/GenBank/DDBJ databases">
        <title>Nocardioidaceae gen. sp. A5X3R13.</title>
        <authorList>
            <person name="Lopez Marin M.A."/>
            <person name="Uhlik O."/>
        </authorList>
    </citation>
    <scope>NUCLEOTIDE SEQUENCE</scope>
    <source>
        <strain evidence="12">A5X3R13</strain>
    </source>
</reference>
<feature type="transmembrane region" description="Helical" evidence="9">
    <location>
        <begin position="290"/>
        <end position="309"/>
    </location>
</feature>
<dbReference type="InterPro" id="IPR001905">
    <property type="entry name" value="Ammonium_transpt"/>
</dbReference>
<evidence type="ECO:0000256" key="4">
    <source>
        <dbReference type="ARBA" id="ARBA00022692"/>
    </source>
</evidence>
<dbReference type="GO" id="GO:0005886">
    <property type="term" value="C:plasma membrane"/>
    <property type="evidence" value="ECO:0007669"/>
    <property type="project" value="UniProtKB-SubCell"/>
</dbReference>
<dbReference type="GO" id="GO:0008519">
    <property type="term" value="F:ammonium channel activity"/>
    <property type="evidence" value="ECO:0007669"/>
    <property type="project" value="InterPro"/>
</dbReference>
<dbReference type="RefSeq" id="WP_271633090.1">
    <property type="nucleotide sequence ID" value="NZ_CP094970.1"/>
</dbReference>
<dbReference type="InterPro" id="IPR018047">
    <property type="entry name" value="Ammonium_transpt_CS"/>
</dbReference>
<feature type="compositionally biased region" description="Low complexity" evidence="10">
    <location>
        <begin position="411"/>
        <end position="422"/>
    </location>
</feature>
<dbReference type="PROSITE" id="PS01219">
    <property type="entry name" value="AMMONIUM_TRANSP"/>
    <property type="match status" value="1"/>
</dbReference>
<keyword evidence="6 9" id="KW-0472">Membrane</keyword>
<evidence type="ECO:0000256" key="10">
    <source>
        <dbReference type="SAM" id="MobiDB-lite"/>
    </source>
</evidence>
<dbReference type="KEGG" id="sgrg:L0C25_17895"/>
<dbReference type="PANTHER" id="PTHR43029:SF10">
    <property type="entry name" value="AMMONIUM TRANSPORTER MEP2"/>
    <property type="match status" value="1"/>
</dbReference>
<dbReference type="InterPro" id="IPR029020">
    <property type="entry name" value="Ammonium/urea_transptr"/>
</dbReference>
<keyword evidence="3 9" id="KW-0813">Transport</keyword>